<evidence type="ECO:0000313" key="2">
    <source>
        <dbReference type="Ensembl" id="ENSSPUP00000002296.1"/>
    </source>
</evidence>
<dbReference type="AlphaFoldDB" id="A0A8D0GA28"/>
<evidence type="ECO:0000313" key="3">
    <source>
        <dbReference type="Proteomes" id="UP000694392"/>
    </source>
</evidence>
<name>A0A8D0GA28_SPHPU</name>
<feature type="region of interest" description="Disordered" evidence="1">
    <location>
        <begin position="1"/>
        <end position="70"/>
    </location>
</feature>
<sequence length="116" mass="12974">MASLYQRLSGKINTSRSFPLPPEASHLLGAQGAEEDRAAGKTSRPLQQDNNRPRFQYQPRSDCEEEDVSGGSPLACLARGWLSFKLLSQEIVFPLQNFKLISLIVQSEGQKINKVW</sequence>
<proteinExistence type="predicted"/>
<organism evidence="2 3">
    <name type="scientific">Sphenodon punctatus</name>
    <name type="common">Tuatara</name>
    <name type="synonym">Hatteria punctata</name>
    <dbReference type="NCBI Taxonomy" id="8508"/>
    <lineage>
        <taxon>Eukaryota</taxon>
        <taxon>Metazoa</taxon>
        <taxon>Chordata</taxon>
        <taxon>Craniata</taxon>
        <taxon>Vertebrata</taxon>
        <taxon>Euteleostomi</taxon>
        <taxon>Lepidosauria</taxon>
        <taxon>Sphenodontia</taxon>
        <taxon>Sphenodontidae</taxon>
        <taxon>Sphenodon</taxon>
    </lineage>
</organism>
<evidence type="ECO:0000256" key="1">
    <source>
        <dbReference type="SAM" id="MobiDB-lite"/>
    </source>
</evidence>
<dbReference type="Proteomes" id="UP000694392">
    <property type="component" value="Unplaced"/>
</dbReference>
<accession>A0A8D0GA28</accession>
<reference evidence="2" key="2">
    <citation type="submission" date="2025-09" db="UniProtKB">
        <authorList>
            <consortium name="Ensembl"/>
        </authorList>
    </citation>
    <scope>IDENTIFICATION</scope>
</reference>
<dbReference type="GeneTree" id="ENSGT00900000143483"/>
<keyword evidence="3" id="KW-1185">Reference proteome</keyword>
<dbReference type="Ensembl" id="ENSSPUT00000002435.1">
    <property type="protein sequence ID" value="ENSSPUP00000002296.1"/>
    <property type="gene ID" value="ENSSPUG00000001788.1"/>
</dbReference>
<protein>
    <submittedName>
        <fullName evidence="2">Uncharacterized protein</fullName>
    </submittedName>
</protein>
<reference evidence="2" key="1">
    <citation type="submission" date="2025-08" db="UniProtKB">
        <authorList>
            <consortium name="Ensembl"/>
        </authorList>
    </citation>
    <scope>IDENTIFICATION</scope>
</reference>